<gene>
    <name evidence="2" type="ORF">DSM107010_29610</name>
</gene>
<protein>
    <recommendedName>
        <fullName evidence="4">Phytase-like domain-containing protein</fullName>
    </recommendedName>
</protein>
<dbReference type="RefSeq" id="WP_106166157.1">
    <property type="nucleotide sequence ID" value="NZ_JAVKZF010000002.1"/>
</dbReference>
<reference evidence="2 3" key="1">
    <citation type="journal article" date="2019" name="Genome Biol. Evol.">
        <title>Day and night: Metabolic profiles and evolutionary relationships of six axenic non-marine cyanobacteria.</title>
        <authorList>
            <person name="Will S.E."/>
            <person name="Henke P."/>
            <person name="Boedeker C."/>
            <person name="Huang S."/>
            <person name="Brinkmann H."/>
            <person name="Rohde M."/>
            <person name="Jarek M."/>
            <person name="Friedl T."/>
            <person name="Seufert S."/>
            <person name="Schumacher M."/>
            <person name="Overmann J."/>
            <person name="Neumann-Schaal M."/>
            <person name="Petersen J."/>
        </authorList>
    </citation>
    <scope>NUCLEOTIDE SEQUENCE [LARGE SCALE GENOMIC DNA]</scope>
    <source>
        <strain evidence="2 3">SAG 39.79</strain>
    </source>
</reference>
<evidence type="ECO:0000313" key="2">
    <source>
        <dbReference type="EMBL" id="RUT11784.1"/>
    </source>
</evidence>
<dbReference type="AlphaFoldDB" id="A0AB37UK55"/>
<organism evidence="2 3">
    <name type="scientific">Chroococcidiopsis cubana SAG 39.79</name>
    <dbReference type="NCBI Taxonomy" id="388085"/>
    <lineage>
        <taxon>Bacteria</taxon>
        <taxon>Bacillati</taxon>
        <taxon>Cyanobacteriota</taxon>
        <taxon>Cyanophyceae</taxon>
        <taxon>Chroococcidiopsidales</taxon>
        <taxon>Chroococcidiopsidaceae</taxon>
        <taxon>Chroococcidiopsis</taxon>
    </lineage>
</organism>
<name>A0AB37UK55_9CYAN</name>
<evidence type="ECO:0000256" key="1">
    <source>
        <dbReference type="SAM" id="SignalP"/>
    </source>
</evidence>
<dbReference type="Proteomes" id="UP000282574">
    <property type="component" value="Unassembled WGS sequence"/>
</dbReference>
<comment type="caution">
    <text evidence="2">The sequence shown here is derived from an EMBL/GenBank/DDBJ whole genome shotgun (WGS) entry which is preliminary data.</text>
</comment>
<keyword evidence="1" id="KW-0732">Signal</keyword>
<accession>A0AB37UK55</accession>
<sequence length="326" mass="35192">MNLRLKRRRFGQLAIASAATTVLSNLAAKKTVAQTQLVIYGVRLTPASSSITEDLVDEKAANKTPGMILQSLDLTTGQESLSIEIAEQAVQNQQDATETASKAFIIKKQSERITGFTALSDGTFVVAALASTRKGDLNRFIVFSPDSKKSATKGLKAKKIKKNNTIESLLAIQQDQLLGIVSLTQGQPPFELGLIDSKSGQVDSRSDLPNLPPFNRYSNLAQSSDGNIYGTSIDPGGNPILVQFDLTNKSPITGRGRVINLVELRFNGRPLSNDLACLAFSPSNQLFALADPNLEGSNSLFSVDLQTGQMQFLRKFAVDKIAFSKV</sequence>
<evidence type="ECO:0000313" key="3">
    <source>
        <dbReference type="Proteomes" id="UP000282574"/>
    </source>
</evidence>
<dbReference type="SUPFAM" id="SSF82171">
    <property type="entry name" value="DPP6 N-terminal domain-like"/>
    <property type="match status" value="1"/>
</dbReference>
<feature type="chain" id="PRO_5044238768" description="Phytase-like domain-containing protein" evidence="1">
    <location>
        <begin position="28"/>
        <end position="326"/>
    </location>
</feature>
<dbReference type="EMBL" id="RSCK01000021">
    <property type="protein sequence ID" value="RUT11784.1"/>
    <property type="molecule type" value="Genomic_DNA"/>
</dbReference>
<keyword evidence="3" id="KW-1185">Reference proteome</keyword>
<feature type="signal peptide" evidence="1">
    <location>
        <begin position="1"/>
        <end position="27"/>
    </location>
</feature>
<proteinExistence type="predicted"/>
<evidence type="ECO:0008006" key="4">
    <source>
        <dbReference type="Google" id="ProtNLM"/>
    </source>
</evidence>